<reference evidence="3" key="1">
    <citation type="submission" date="2022-10" db="EMBL/GenBank/DDBJ databases">
        <authorList>
            <person name="Wei X."/>
        </authorList>
    </citation>
    <scope>NUCLEOTIDE SEQUENCE</scope>
    <source>
        <strain evidence="3">SD2</strain>
    </source>
</reference>
<accession>A0AAX3F2Z7</accession>
<evidence type="ECO:0000313" key="3">
    <source>
        <dbReference type="EMBL" id="UZW64767.1"/>
    </source>
</evidence>
<dbReference type="AlphaFoldDB" id="A0AAX3F2Z7"/>
<evidence type="ECO:0000259" key="2">
    <source>
        <dbReference type="Pfam" id="PF00210"/>
    </source>
</evidence>
<dbReference type="GO" id="GO:0008199">
    <property type="term" value="F:ferric iron binding"/>
    <property type="evidence" value="ECO:0007669"/>
    <property type="project" value="InterPro"/>
</dbReference>
<feature type="domain" description="Ferritin/DPS" evidence="2">
    <location>
        <begin position="6"/>
        <end position="121"/>
    </location>
</feature>
<organism evidence="3 4">
    <name type="scientific">Mycoplasmopsis synoviae</name>
    <name type="common">Mycoplasma synoviae</name>
    <dbReference type="NCBI Taxonomy" id="2109"/>
    <lineage>
        <taxon>Bacteria</taxon>
        <taxon>Bacillati</taxon>
        <taxon>Mycoplasmatota</taxon>
        <taxon>Mycoplasmoidales</taxon>
        <taxon>Metamycoplasmataceae</taxon>
        <taxon>Mycoplasmopsis</taxon>
    </lineage>
</organism>
<gene>
    <name evidence="3" type="ORF">OIE46_01710</name>
</gene>
<protein>
    <submittedName>
        <fullName evidence="3">DNA starvation/stationary phase protection protein</fullName>
    </submittedName>
</protein>
<proteinExistence type="inferred from homology"/>
<dbReference type="PANTHER" id="PTHR42932:SF1">
    <property type="entry name" value="GENERAL STRESS PROTEIN 20U"/>
    <property type="match status" value="1"/>
</dbReference>
<dbReference type="RefSeq" id="WP_154221420.1">
    <property type="nucleotide sequence ID" value="NZ_CP034544.1"/>
</dbReference>
<dbReference type="Pfam" id="PF00210">
    <property type="entry name" value="Ferritin"/>
    <property type="match status" value="1"/>
</dbReference>
<sequence>MKKLEYLLTLQASFMLLALKAKNYHWNVSGEHFFETHEELDTFFDGCQEQMDAIAEKVVMFDGLALGSYSEASKASLVKEVKAKNFTSKDAFVELSKDLKKLLDFVSKLKSIDFRVQPVLDEVVLFCHEWAWKFKKASK</sequence>
<evidence type="ECO:0000313" key="4">
    <source>
        <dbReference type="Proteomes" id="UP001164481"/>
    </source>
</evidence>
<comment type="similarity">
    <text evidence="1">Belongs to the Dps family.</text>
</comment>
<dbReference type="InterPro" id="IPR002177">
    <property type="entry name" value="DPS_DNA-bd"/>
</dbReference>
<dbReference type="Gene3D" id="1.20.1260.10">
    <property type="match status" value="1"/>
</dbReference>
<dbReference type="SUPFAM" id="SSF47240">
    <property type="entry name" value="Ferritin-like"/>
    <property type="match status" value="1"/>
</dbReference>
<dbReference type="Proteomes" id="UP001164481">
    <property type="component" value="Chromosome"/>
</dbReference>
<dbReference type="CDD" id="cd01043">
    <property type="entry name" value="DPS"/>
    <property type="match status" value="1"/>
</dbReference>
<name>A0AAX3F2Z7_MYCSY</name>
<dbReference type="InterPro" id="IPR009078">
    <property type="entry name" value="Ferritin-like_SF"/>
</dbReference>
<reference evidence="3" key="2">
    <citation type="submission" date="2022-11" db="EMBL/GenBank/DDBJ databases">
        <title>complete genomes of mycoplasma synoviae ZX313 strain and SD2 strain.</title>
        <authorList>
            <person name="Zhong Q."/>
        </authorList>
    </citation>
    <scope>NUCLEOTIDE SEQUENCE</scope>
    <source>
        <strain evidence="3">SD2</strain>
    </source>
</reference>
<dbReference type="InterPro" id="IPR008331">
    <property type="entry name" value="Ferritin_DPS_dom"/>
</dbReference>
<dbReference type="InterPro" id="IPR012347">
    <property type="entry name" value="Ferritin-like"/>
</dbReference>
<evidence type="ECO:0000256" key="1">
    <source>
        <dbReference type="ARBA" id="ARBA00009497"/>
    </source>
</evidence>
<dbReference type="EMBL" id="CP107525">
    <property type="protein sequence ID" value="UZW64767.1"/>
    <property type="molecule type" value="Genomic_DNA"/>
</dbReference>
<dbReference type="PANTHER" id="PTHR42932">
    <property type="entry name" value="GENERAL STRESS PROTEIN 20U"/>
    <property type="match status" value="1"/>
</dbReference>